<dbReference type="EMBL" id="JBHSZI010000001">
    <property type="protein sequence ID" value="MFC7058141.1"/>
    <property type="molecule type" value="Genomic_DNA"/>
</dbReference>
<feature type="transmembrane region" description="Helical" evidence="2">
    <location>
        <begin position="149"/>
        <end position="169"/>
    </location>
</feature>
<keyword evidence="2" id="KW-0472">Membrane</keyword>
<dbReference type="AlphaFoldDB" id="A0ABD5VXY5"/>
<reference evidence="3 4" key="1">
    <citation type="journal article" date="2019" name="Int. J. Syst. Evol. Microbiol.">
        <title>The Global Catalogue of Microorganisms (GCM) 10K type strain sequencing project: providing services to taxonomists for standard genome sequencing and annotation.</title>
        <authorList>
            <consortium name="The Broad Institute Genomics Platform"/>
            <consortium name="The Broad Institute Genome Sequencing Center for Infectious Disease"/>
            <person name="Wu L."/>
            <person name="Ma J."/>
        </authorList>
    </citation>
    <scope>NUCLEOTIDE SEQUENCE [LARGE SCALE GENOMIC DNA]</scope>
    <source>
        <strain evidence="3 4">JCM 30072</strain>
    </source>
</reference>
<feature type="transmembrane region" description="Helical" evidence="2">
    <location>
        <begin position="37"/>
        <end position="58"/>
    </location>
</feature>
<keyword evidence="2" id="KW-0812">Transmembrane</keyword>
<feature type="region of interest" description="Disordered" evidence="1">
    <location>
        <begin position="178"/>
        <end position="203"/>
    </location>
</feature>
<gene>
    <name evidence="3" type="ORF">ACFQQG_08080</name>
</gene>
<dbReference type="Proteomes" id="UP001596445">
    <property type="component" value="Unassembled WGS sequence"/>
</dbReference>
<proteinExistence type="predicted"/>
<evidence type="ECO:0000313" key="4">
    <source>
        <dbReference type="Proteomes" id="UP001596445"/>
    </source>
</evidence>
<feature type="transmembrane region" description="Helical" evidence="2">
    <location>
        <begin position="64"/>
        <end position="85"/>
    </location>
</feature>
<feature type="transmembrane region" description="Helical" evidence="2">
    <location>
        <begin position="97"/>
        <end position="115"/>
    </location>
</feature>
<organism evidence="3 4">
    <name type="scientific">Halovenus salina</name>
    <dbReference type="NCBI Taxonomy" id="1510225"/>
    <lineage>
        <taxon>Archaea</taxon>
        <taxon>Methanobacteriati</taxon>
        <taxon>Methanobacteriota</taxon>
        <taxon>Stenosarchaea group</taxon>
        <taxon>Halobacteria</taxon>
        <taxon>Halobacteriales</taxon>
        <taxon>Haloarculaceae</taxon>
        <taxon>Halovenus</taxon>
    </lineage>
</organism>
<evidence type="ECO:0000313" key="3">
    <source>
        <dbReference type="EMBL" id="MFC7058141.1"/>
    </source>
</evidence>
<name>A0ABD5VXY5_9EURY</name>
<keyword evidence="2" id="KW-1133">Transmembrane helix</keyword>
<dbReference type="RefSeq" id="WP_382184975.1">
    <property type="nucleotide sequence ID" value="NZ_JBHSZI010000001.1"/>
</dbReference>
<evidence type="ECO:0000256" key="2">
    <source>
        <dbReference type="SAM" id="Phobius"/>
    </source>
</evidence>
<sequence>MVGYTVFSQAVLLAAGIGLSGLAVRTYRSEKKPVGRAFSALLVLLGATAFCLGITGGTGVPNKLIWLFTNLSIPVALLAFSFNYYGITLLGSRVRAAAALTPAVLGFAGGTLLILGTPSKSPGPEAPLDAVAALPAGVFDAATVFDRIGLYYTAGVVVFAVGLVAVNVLRYEHLTRGSPRSSLSSARGPGSATSCFPKSRRSTGISLASPSCRLAMRAAHSCPGLWLARLACSPLRRLPATSAQSTPSIRWPTA</sequence>
<evidence type="ECO:0000256" key="1">
    <source>
        <dbReference type="SAM" id="MobiDB-lite"/>
    </source>
</evidence>
<keyword evidence="4" id="KW-1185">Reference proteome</keyword>
<feature type="transmembrane region" description="Helical" evidence="2">
    <location>
        <begin position="6"/>
        <end position="25"/>
    </location>
</feature>
<accession>A0ABD5VXY5</accession>
<comment type="caution">
    <text evidence="3">The sequence shown here is derived from an EMBL/GenBank/DDBJ whole genome shotgun (WGS) entry which is preliminary data.</text>
</comment>
<protein>
    <submittedName>
        <fullName evidence="3">Uncharacterized protein</fullName>
    </submittedName>
</protein>